<feature type="transmembrane region" description="Helical" evidence="9">
    <location>
        <begin position="108"/>
        <end position="127"/>
    </location>
</feature>
<evidence type="ECO:0000313" key="11">
    <source>
        <dbReference type="EMBL" id="VYU69066.1"/>
    </source>
</evidence>
<evidence type="ECO:0000256" key="2">
    <source>
        <dbReference type="ARBA" id="ARBA00007783"/>
    </source>
</evidence>
<evidence type="ECO:0000256" key="9">
    <source>
        <dbReference type="RuleBase" id="RU361157"/>
    </source>
</evidence>
<feature type="domain" description="ABC transmembrane type-2" evidence="10">
    <location>
        <begin position="29"/>
        <end position="247"/>
    </location>
</feature>
<dbReference type="GO" id="GO:0005886">
    <property type="term" value="C:plasma membrane"/>
    <property type="evidence" value="ECO:0007669"/>
    <property type="project" value="UniProtKB-SubCell"/>
</dbReference>
<proteinExistence type="inferred from homology"/>
<evidence type="ECO:0000256" key="1">
    <source>
        <dbReference type="ARBA" id="ARBA00004429"/>
    </source>
</evidence>
<dbReference type="RefSeq" id="WP_156622317.1">
    <property type="nucleotide sequence ID" value="NZ_CACRUB010000052.1"/>
</dbReference>
<dbReference type="EMBL" id="CACRUB010000052">
    <property type="protein sequence ID" value="VYU69066.1"/>
    <property type="molecule type" value="Genomic_DNA"/>
</dbReference>
<evidence type="ECO:0000259" key="10">
    <source>
        <dbReference type="PROSITE" id="PS51012"/>
    </source>
</evidence>
<dbReference type="AlphaFoldDB" id="A0A6N3GX43"/>
<dbReference type="InterPro" id="IPR047817">
    <property type="entry name" value="ABC2_TM_bact-type"/>
</dbReference>
<dbReference type="InterPro" id="IPR013525">
    <property type="entry name" value="ABC2_TM"/>
</dbReference>
<comment type="subcellular location">
    <subcellularLocation>
        <location evidence="1">Cell inner membrane</location>
        <topology evidence="1">Multi-pass membrane protein</topology>
    </subcellularLocation>
    <subcellularLocation>
        <location evidence="9">Cell membrane</location>
        <topology evidence="9">Multi-pass membrane protein</topology>
    </subcellularLocation>
</comment>
<keyword evidence="8 9" id="KW-0472">Membrane</keyword>
<keyword evidence="7 9" id="KW-1133">Transmembrane helix</keyword>
<evidence type="ECO:0000256" key="8">
    <source>
        <dbReference type="ARBA" id="ARBA00023136"/>
    </source>
</evidence>
<organism evidence="11">
    <name type="scientific">Flavonifractor plautii</name>
    <name type="common">Fusobacterium plautii</name>
    <dbReference type="NCBI Taxonomy" id="292800"/>
    <lineage>
        <taxon>Bacteria</taxon>
        <taxon>Bacillati</taxon>
        <taxon>Bacillota</taxon>
        <taxon>Clostridia</taxon>
        <taxon>Eubacteriales</taxon>
        <taxon>Oscillospiraceae</taxon>
        <taxon>Flavonifractor</taxon>
    </lineage>
</organism>
<evidence type="ECO:0000256" key="5">
    <source>
        <dbReference type="ARBA" id="ARBA00022519"/>
    </source>
</evidence>
<accession>A0A6N3GX43</accession>
<dbReference type="PANTHER" id="PTHR30413:SF8">
    <property type="entry name" value="TRANSPORT PERMEASE PROTEIN"/>
    <property type="match status" value="1"/>
</dbReference>
<name>A0A6N3GX43_FLAPL</name>
<dbReference type="GO" id="GO:0015920">
    <property type="term" value="P:lipopolysaccharide transport"/>
    <property type="evidence" value="ECO:0007669"/>
    <property type="project" value="TreeGrafter"/>
</dbReference>
<feature type="transmembrane region" description="Helical" evidence="9">
    <location>
        <begin position="200"/>
        <end position="220"/>
    </location>
</feature>
<dbReference type="PROSITE" id="PS51012">
    <property type="entry name" value="ABC_TM2"/>
    <property type="match status" value="1"/>
</dbReference>
<feature type="transmembrane region" description="Helical" evidence="9">
    <location>
        <begin position="169"/>
        <end position="188"/>
    </location>
</feature>
<evidence type="ECO:0000256" key="6">
    <source>
        <dbReference type="ARBA" id="ARBA00022692"/>
    </source>
</evidence>
<gene>
    <name evidence="11" type="primary">tagG</name>
    <name evidence="11" type="ORF">FPLFYP42_03432</name>
</gene>
<dbReference type="GO" id="GO:0140359">
    <property type="term" value="F:ABC-type transporter activity"/>
    <property type="evidence" value="ECO:0007669"/>
    <property type="project" value="InterPro"/>
</dbReference>
<feature type="transmembrane region" description="Helical" evidence="9">
    <location>
        <begin position="27"/>
        <end position="48"/>
    </location>
</feature>
<dbReference type="Pfam" id="PF01061">
    <property type="entry name" value="ABC2_membrane"/>
    <property type="match status" value="1"/>
</dbReference>
<feature type="transmembrane region" description="Helical" evidence="9">
    <location>
        <begin position="226"/>
        <end position="244"/>
    </location>
</feature>
<keyword evidence="5" id="KW-0997">Cell inner membrane</keyword>
<sequence>MIQKIFKYKFLFSELVKRDFILKYKRTVLGMLWSVLSPLLTLSIQILVFTNFFGSDIPHYTIFLFSGNLVYTYFSEATQSGLMALASNAPIFAKVNVPKYLFVFSRNISSLINFALTFCVFMIFVFVDGIPITPLFFRLFYVIACMLIFNCGVSLILATAYMFFRDLSYLYSVLVLLLMYVSAIFYSVESFSLMVQRLFLCNPLYVYIKYFRLIVIDATIPSPEYHLLMLFYAIFTLLIGTILYKRLNGRFLYYF</sequence>
<dbReference type="PANTHER" id="PTHR30413">
    <property type="entry name" value="INNER MEMBRANE TRANSPORT PERMEASE"/>
    <property type="match status" value="1"/>
</dbReference>
<keyword evidence="4 9" id="KW-1003">Cell membrane</keyword>
<comment type="similarity">
    <text evidence="2 9">Belongs to the ABC-2 integral membrane protein family.</text>
</comment>
<protein>
    <recommendedName>
        <fullName evidence="9">Transport permease protein</fullName>
    </recommendedName>
</protein>
<feature type="transmembrane region" description="Helical" evidence="9">
    <location>
        <begin position="139"/>
        <end position="163"/>
    </location>
</feature>
<evidence type="ECO:0000256" key="4">
    <source>
        <dbReference type="ARBA" id="ARBA00022475"/>
    </source>
</evidence>
<keyword evidence="6 9" id="KW-0812">Transmembrane</keyword>
<keyword evidence="3 9" id="KW-0813">Transport</keyword>
<evidence type="ECO:0000256" key="7">
    <source>
        <dbReference type="ARBA" id="ARBA00022989"/>
    </source>
</evidence>
<evidence type="ECO:0000256" key="3">
    <source>
        <dbReference type="ARBA" id="ARBA00022448"/>
    </source>
</evidence>
<reference evidence="11" key="1">
    <citation type="submission" date="2019-11" db="EMBL/GenBank/DDBJ databases">
        <authorList>
            <person name="Feng L."/>
        </authorList>
    </citation>
    <scope>NUCLEOTIDE SEQUENCE</scope>
    <source>
        <strain evidence="11">FplautiiLFYP42</strain>
    </source>
</reference>